<protein>
    <submittedName>
        <fullName evidence="6">D-xylose transport system substrate-binding protein</fullName>
    </submittedName>
</protein>
<evidence type="ECO:0000313" key="7">
    <source>
        <dbReference type="Proteomes" id="UP000252733"/>
    </source>
</evidence>
<name>A0A368V0D9_9BACT</name>
<dbReference type="RefSeq" id="WP_114437042.1">
    <property type="nucleotide sequence ID" value="NZ_QPIZ01000011.1"/>
</dbReference>
<gene>
    <name evidence="6" type="ORF">DFO77_11159</name>
</gene>
<proteinExistence type="inferred from homology"/>
<keyword evidence="7" id="KW-1185">Reference proteome</keyword>
<dbReference type="PANTHER" id="PTHR30036:SF1">
    <property type="entry name" value="D-XYLOSE-BINDING PERIPLASMIC PROTEIN"/>
    <property type="match status" value="1"/>
</dbReference>
<dbReference type="AlphaFoldDB" id="A0A368V0D9"/>
<sequence length="333" mass="37390">MKIYKTILFAFSLIFLWSCSDTSDYSVGYLNPAQNRERFVKEGNFMAEKLREYGIETLIKHAEDNDITQLEQGYELLAEGVDLLVIAAVNGNTIAPLVRDARSQGVKVIAYNRLINNSDYDMFVTGDNEEIARIFCEGALKAVPSGNYVVFAGDRFDKNGFEVKEHIDTMLKPHVEAGEINVIYETYIEGWNRERAAFEFQEVLDSHGLVVDAVISCNDPMGLGTVDVLNQYGIAGNVFVTGQDAILEAVRSIEDGEMNLTVYHPHRELGYKTGDLIAKILRENEDPEELANAETFNGTESIPTFRVKSMGINRENLGTLVDLGEYSWEEIRN</sequence>
<dbReference type="SUPFAM" id="SSF53822">
    <property type="entry name" value="Periplasmic binding protein-like I"/>
    <property type="match status" value="1"/>
</dbReference>
<evidence type="ECO:0000256" key="3">
    <source>
        <dbReference type="ARBA" id="ARBA00022729"/>
    </source>
</evidence>
<dbReference type="GO" id="GO:0030288">
    <property type="term" value="C:outer membrane-bounded periplasmic space"/>
    <property type="evidence" value="ECO:0007669"/>
    <property type="project" value="TreeGrafter"/>
</dbReference>
<reference evidence="6 7" key="1">
    <citation type="submission" date="2018-07" db="EMBL/GenBank/DDBJ databases">
        <title>Freshwater and sediment microbial communities from various areas in North America, analyzing microbe dynamics in response to fracking.</title>
        <authorList>
            <person name="Lamendella R."/>
        </authorList>
    </citation>
    <scope>NUCLEOTIDE SEQUENCE [LARGE SCALE GENOMIC DNA]</scope>
    <source>
        <strain evidence="6 7">160A</strain>
    </source>
</reference>
<dbReference type="InterPro" id="IPR025997">
    <property type="entry name" value="SBP_2_dom"/>
</dbReference>
<comment type="similarity">
    <text evidence="2">Belongs to the bacterial solute-binding protein 2 family.</text>
</comment>
<organism evidence="6 7">
    <name type="scientific">Marinilabilia salmonicolor</name>
    <dbReference type="NCBI Taxonomy" id="989"/>
    <lineage>
        <taxon>Bacteria</taxon>
        <taxon>Pseudomonadati</taxon>
        <taxon>Bacteroidota</taxon>
        <taxon>Bacteroidia</taxon>
        <taxon>Marinilabiliales</taxon>
        <taxon>Marinilabiliaceae</taxon>
        <taxon>Marinilabilia</taxon>
    </lineage>
</organism>
<keyword evidence="3 4" id="KW-0732">Signal</keyword>
<dbReference type="GO" id="GO:0030246">
    <property type="term" value="F:carbohydrate binding"/>
    <property type="evidence" value="ECO:0007669"/>
    <property type="project" value="TreeGrafter"/>
</dbReference>
<dbReference type="EMBL" id="QPIZ01000011">
    <property type="protein sequence ID" value="RCW34558.1"/>
    <property type="molecule type" value="Genomic_DNA"/>
</dbReference>
<comment type="subcellular location">
    <subcellularLocation>
        <location evidence="1">Cell envelope</location>
    </subcellularLocation>
</comment>
<dbReference type="Pfam" id="PF13407">
    <property type="entry name" value="Peripla_BP_4"/>
    <property type="match status" value="1"/>
</dbReference>
<evidence type="ECO:0000256" key="1">
    <source>
        <dbReference type="ARBA" id="ARBA00004196"/>
    </source>
</evidence>
<dbReference type="InterPro" id="IPR050555">
    <property type="entry name" value="Bact_Solute-Bind_Prot2"/>
</dbReference>
<dbReference type="Gene3D" id="3.40.50.2300">
    <property type="match status" value="2"/>
</dbReference>
<evidence type="ECO:0000313" key="6">
    <source>
        <dbReference type="EMBL" id="RCW34558.1"/>
    </source>
</evidence>
<evidence type="ECO:0000256" key="4">
    <source>
        <dbReference type="SAM" id="SignalP"/>
    </source>
</evidence>
<feature type="domain" description="Periplasmic binding protein" evidence="5">
    <location>
        <begin position="27"/>
        <end position="283"/>
    </location>
</feature>
<evidence type="ECO:0000259" key="5">
    <source>
        <dbReference type="Pfam" id="PF13407"/>
    </source>
</evidence>
<comment type="caution">
    <text evidence="6">The sequence shown here is derived from an EMBL/GenBank/DDBJ whole genome shotgun (WGS) entry which is preliminary data.</text>
</comment>
<feature type="chain" id="PRO_5017026095" evidence="4">
    <location>
        <begin position="21"/>
        <end position="333"/>
    </location>
</feature>
<dbReference type="InterPro" id="IPR028082">
    <property type="entry name" value="Peripla_BP_I"/>
</dbReference>
<accession>A0A368V0D9</accession>
<dbReference type="Proteomes" id="UP000252733">
    <property type="component" value="Unassembled WGS sequence"/>
</dbReference>
<dbReference type="PANTHER" id="PTHR30036">
    <property type="entry name" value="D-XYLOSE-BINDING PERIPLASMIC PROTEIN"/>
    <property type="match status" value="1"/>
</dbReference>
<evidence type="ECO:0000256" key="2">
    <source>
        <dbReference type="ARBA" id="ARBA00007639"/>
    </source>
</evidence>
<feature type="signal peptide" evidence="4">
    <location>
        <begin position="1"/>
        <end position="20"/>
    </location>
</feature>